<proteinExistence type="predicted"/>
<dbReference type="SUPFAM" id="SSF51735">
    <property type="entry name" value="NAD(P)-binding Rossmann-fold domains"/>
    <property type="match status" value="1"/>
</dbReference>
<organism evidence="2 3">
    <name type="scientific">Xenorhabdus hominickii</name>
    <dbReference type="NCBI Taxonomy" id="351679"/>
    <lineage>
        <taxon>Bacteria</taxon>
        <taxon>Pseudomonadati</taxon>
        <taxon>Pseudomonadota</taxon>
        <taxon>Gammaproteobacteria</taxon>
        <taxon>Enterobacterales</taxon>
        <taxon>Morganellaceae</taxon>
        <taxon>Xenorhabdus</taxon>
    </lineage>
</organism>
<sequence length="46" mass="4931">MNNSIQKIGVIGLGAMGMGIAQSLIRAGIPTYSFDLKLNSFKNSSW</sequence>
<comment type="caution">
    <text evidence="2">The sequence shown here is derived from an EMBL/GenBank/DDBJ whole genome shotgun (WGS) entry which is preliminary data.</text>
</comment>
<dbReference type="InterPro" id="IPR006115">
    <property type="entry name" value="6PGDH_NADP-bd"/>
</dbReference>
<name>A0A2G0Q4G9_XENHO</name>
<evidence type="ECO:0000259" key="1">
    <source>
        <dbReference type="Pfam" id="PF03446"/>
    </source>
</evidence>
<evidence type="ECO:0000313" key="3">
    <source>
        <dbReference type="Proteomes" id="UP000225433"/>
    </source>
</evidence>
<dbReference type="AlphaFoldDB" id="A0A2G0Q4G9"/>
<evidence type="ECO:0000313" key="2">
    <source>
        <dbReference type="EMBL" id="PHM54124.1"/>
    </source>
</evidence>
<dbReference type="Proteomes" id="UP000225433">
    <property type="component" value="Unassembled WGS sequence"/>
</dbReference>
<reference evidence="2 3" key="1">
    <citation type="journal article" date="2017" name="Nat. Microbiol.">
        <title>Natural product diversity associated with the nematode symbionts Photorhabdus and Xenorhabdus.</title>
        <authorList>
            <person name="Tobias N.J."/>
            <person name="Wolff H."/>
            <person name="Djahanschiri B."/>
            <person name="Grundmann F."/>
            <person name="Kronenwerth M."/>
            <person name="Shi Y.M."/>
            <person name="Simonyi S."/>
            <person name="Grun P."/>
            <person name="Shapiro-Ilan D."/>
            <person name="Pidot S.J."/>
            <person name="Stinear T.P."/>
            <person name="Ebersberger I."/>
            <person name="Bode H.B."/>
        </authorList>
    </citation>
    <scope>NUCLEOTIDE SEQUENCE [LARGE SCALE GENOMIC DNA]</scope>
    <source>
        <strain evidence="2 3">DSM 17903</strain>
    </source>
</reference>
<accession>A0A2G0Q4G9</accession>
<gene>
    <name evidence="2" type="ORF">Xhom_03198</name>
</gene>
<dbReference type="Pfam" id="PF03446">
    <property type="entry name" value="NAD_binding_2"/>
    <property type="match status" value="1"/>
</dbReference>
<dbReference type="Gene3D" id="3.40.50.720">
    <property type="entry name" value="NAD(P)-binding Rossmann-like Domain"/>
    <property type="match status" value="1"/>
</dbReference>
<dbReference type="EMBL" id="NJAI01000005">
    <property type="protein sequence ID" value="PHM54124.1"/>
    <property type="molecule type" value="Genomic_DNA"/>
</dbReference>
<dbReference type="InterPro" id="IPR036291">
    <property type="entry name" value="NAD(P)-bd_dom_sf"/>
</dbReference>
<dbReference type="GO" id="GO:0050661">
    <property type="term" value="F:NADP binding"/>
    <property type="evidence" value="ECO:0007669"/>
    <property type="project" value="InterPro"/>
</dbReference>
<protein>
    <submittedName>
        <fullName evidence="2">Oxidoreductase</fullName>
    </submittedName>
</protein>
<feature type="domain" description="6-phosphogluconate dehydrogenase NADP-binding" evidence="1">
    <location>
        <begin position="7"/>
        <end position="40"/>
    </location>
</feature>